<dbReference type="AlphaFoldDB" id="A0A081S0N0"/>
<evidence type="ECO:0000313" key="1">
    <source>
        <dbReference type="EMBL" id="KER04483.1"/>
    </source>
</evidence>
<organism evidence="1 2">
    <name type="scientific">Photorhabdus temperata subsp. temperata Meg1</name>
    <dbReference type="NCBI Taxonomy" id="1393735"/>
    <lineage>
        <taxon>Bacteria</taxon>
        <taxon>Pseudomonadati</taxon>
        <taxon>Pseudomonadota</taxon>
        <taxon>Gammaproteobacteria</taxon>
        <taxon>Enterobacterales</taxon>
        <taxon>Morganellaceae</taxon>
        <taxon>Photorhabdus</taxon>
    </lineage>
</organism>
<accession>A0A081S0N0</accession>
<dbReference type="PATRIC" id="fig|1393735.3.peg.788"/>
<evidence type="ECO:0000313" key="2">
    <source>
        <dbReference type="Proteomes" id="UP000028002"/>
    </source>
</evidence>
<sequence>MTINNMTVRMENHEDNTVINNIELQAASLFPDELLKILAEEVTAGLGARVAMKLTIKPKK</sequence>
<reference evidence="1 2" key="1">
    <citation type="submission" date="2014-03" db="EMBL/GenBank/DDBJ databases">
        <title>Draft Genome of Photorhabdus temperata Meg1.</title>
        <authorList>
            <person name="Hurst S.G.IV."/>
            <person name="Morris K."/>
            <person name="Thomas K."/>
            <person name="Tisa L.S."/>
        </authorList>
    </citation>
    <scope>NUCLEOTIDE SEQUENCE [LARGE SCALE GENOMIC DNA]</scope>
    <source>
        <strain evidence="1 2">Meg1</strain>
    </source>
</reference>
<name>A0A081S0N0_PHOTE</name>
<comment type="caution">
    <text evidence="1">The sequence shown here is derived from an EMBL/GenBank/DDBJ whole genome shotgun (WGS) entry which is preliminary data.</text>
</comment>
<dbReference type="Proteomes" id="UP000028002">
    <property type="component" value="Unassembled WGS sequence"/>
</dbReference>
<dbReference type="RefSeq" id="WP_021325811.1">
    <property type="nucleotide sequence ID" value="NZ_CAWLUD010000007.1"/>
</dbReference>
<proteinExistence type="predicted"/>
<dbReference type="EMBL" id="JGVH01000007">
    <property type="protein sequence ID" value="KER04483.1"/>
    <property type="molecule type" value="Genomic_DNA"/>
</dbReference>
<gene>
    <name evidence="1" type="ORF">MEG1DRAFT_00772</name>
</gene>
<protein>
    <submittedName>
        <fullName evidence="1">Uncharacterized protein</fullName>
    </submittedName>
</protein>